<dbReference type="CDD" id="cd00218">
    <property type="entry name" value="GlcAT-I"/>
    <property type="match status" value="1"/>
</dbReference>
<proteinExistence type="inferred from homology"/>
<evidence type="ECO:0000256" key="9">
    <source>
        <dbReference type="ARBA" id="ARBA00023180"/>
    </source>
</evidence>
<comment type="function">
    <text evidence="11">Involved in the synthesis of glucuronoxylan hemicellulose in secondary cell walls.</text>
</comment>
<keyword evidence="9" id="KW-0325">Glycoprotein</keyword>
<sequence length="430" mass="48892">MTTTIRRTLSPVPRPGMSLSGEATTFAVASPLSKCSSCNHGYITTTESSYLASTAYCFQTFVLNLLSKTTSKSLEKQKAKPNAWRRSFFHFFLCFLVGFFVGFTPIVSMETSTDVVSRTRDFSFEQVGKVQLYDVKHVMATNILMTTNDSTRHVIDVKQLKQENETTDVIERGFGKFLIIVTTMPMGYNRRGYYLSRLAHTLKLVEPPLLWVVVEMASQSKETSELLRNSGVMYRHLVCTKNTTEIKDPRVHQRNAALSHIETHRLDGIVYFADDTNIYSTQLFHQMRHIRRFGTWQVAKLKNSTRLATFVGPICNATQVIGWHTNNVMRRFHADLSGFAFSSSILWDPKKWHRPTTLPPIRHLDTVTDEFQASTFIEQIVEGETEMEGIPEGCSEALFDVASSFFSKGRCIMMTSDERSEDGFSEVEVL</sequence>
<dbReference type="GO" id="GO:0042285">
    <property type="term" value="F:xylosyltransferase activity"/>
    <property type="evidence" value="ECO:0007669"/>
    <property type="project" value="TreeGrafter"/>
</dbReference>
<dbReference type="AlphaFoldDB" id="A0AAD8PAE7"/>
<dbReference type="GO" id="GO:0015018">
    <property type="term" value="F:galactosylgalactosylxylosylprotein 3-beta-glucuronosyltransferase activity"/>
    <property type="evidence" value="ECO:0007669"/>
    <property type="project" value="InterPro"/>
</dbReference>
<dbReference type="GO" id="GO:0000139">
    <property type="term" value="C:Golgi membrane"/>
    <property type="evidence" value="ECO:0007669"/>
    <property type="project" value="UniProtKB-SubCell"/>
</dbReference>
<keyword evidence="6 11" id="KW-1133">Transmembrane helix</keyword>
<keyword evidence="4 11" id="KW-0812">Transmembrane</keyword>
<dbReference type="InterPro" id="IPR005027">
    <property type="entry name" value="Glyco_trans_43"/>
</dbReference>
<evidence type="ECO:0000256" key="10">
    <source>
        <dbReference type="ARBA" id="ARBA00023316"/>
    </source>
</evidence>
<keyword evidence="3 11" id="KW-0808">Transferase</keyword>
<organism evidence="12 13">
    <name type="scientific">Tagetes erecta</name>
    <name type="common">African marigold</name>
    <dbReference type="NCBI Taxonomy" id="13708"/>
    <lineage>
        <taxon>Eukaryota</taxon>
        <taxon>Viridiplantae</taxon>
        <taxon>Streptophyta</taxon>
        <taxon>Embryophyta</taxon>
        <taxon>Tracheophyta</taxon>
        <taxon>Spermatophyta</taxon>
        <taxon>Magnoliopsida</taxon>
        <taxon>eudicotyledons</taxon>
        <taxon>Gunneridae</taxon>
        <taxon>Pentapetalae</taxon>
        <taxon>asterids</taxon>
        <taxon>campanulids</taxon>
        <taxon>Asterales</taxon>
        <taxon>Asteraceae</taxon>
        <taxon>Asteroideae</taxon>
        <taxon>Heliantheae alliance</taxon>
        <taxon>Tageteae</taxon>
        <taxon>Tagetes</taxon>
    </lineage>
</organism>
<comment type="subcellular location">
    <subcellularLocation>
        <location evidence="1 11">Golgi apparatus membrane</location>
        <topology evidence="1 11">Single-pass type II membrane protein</topology>
    </subcellularLocation>
</comment>
<evidence type="ECO:0000256" key="2">
    <source>
        <dbReference type="ARBA" id="ARBA00007706"/>
    </source>
</evidence>
<keyword evidence="7 11" id="KW-0333">Golgi apparatus</keyword>
<dbReference type="InterPro" id="IPR029044">
    <property type="entry name" value="Nucleotide-diphossugar_trans"/>
</dbReference>
<dbReference type="GO" id="GO:0071555">
    <property type="term" value="P:cell wall organization"/>
    <property type="evidence" value="ECO:0007669"/>
    <property type="project" value="UniProtKB-KW"/>
</dbReference>
<evidence type="ECO:0000256" key="8">
    <source>
        <dbReference type="ARBA" id="ARBA00023136"/>
    </source>
</evidence>
<dbReference type="Pfam" id="PF03360">
    <property type="entry name" value="Glyco_transf_43"/>
    <property type="match status" value="1"/>
</dbReference>
<dbReference type="SUPFAM" id="SSF53448">
    <property type="entry name" value="Nucleotide-diphospho-sugar transferases"/>
    <property type="match status" value="1"/>
</dbReference>
<dbReference type="Proteomes" id="UP001229421">
    <property type="component" value="Unassembled WGS sequence"/>
</dbReference>
<dbReference type="PANTHER" id="PTHR10896">
    <property type="entry name" value="GALACTOSYLGALACTOSYLXYLOSYLPROTEIN 3-BETA-GLUCURONOSYLTRANSFERASE BETA-1,3-GLUCURONYLTRANSFERASE"/>
    <property type="match status" value="1"/>
</dbReference>
<gene>
    <name evidence="12" type="ORF">QVD17_05276</name>
</gene>
<evidence type="ECO:0000256" key="5">
    <source>
        <dbReference type="ARBA" id="ARBA00022968"/>
    </source>
</evidence>
<evidence type="ECO:0000256" key="11">
    <source>
        <dbReference type="RuleBase" id="RU363127"/>
    </source>
</evidence>
<evidence type="ECO:0000313" key="12">
    <source>
        <dbReference type="EMBL" id="KAK1439458.1"/>
    </source>
</evidence>
<keyword evidence="13" id="KW-1185">Reference proteome</keyword>
<dbReference type="GO" id="GO:0010417">
    <property type="term" value="P:glucuronoxylan biosynthetic process"/>
    <property type="evidence" value="ECO:0007669"/>
    <property type="project" value="TreeGrafter"/>
</dbReference>
<comment type="similarity">
    <text evidence="2 11">Belongs to the glycosyltransferase 43 family.</text>
</comment>
<keyword evidence="8 11" id="KW-0472">Membrane</keyword>
<dbReference type="EC" id="2.4.-.-" evidence="11"/>
<keyword evidence="5 11" id="KW-0735">Signal-anchor</keyword>
<evidence type="ECO:0000256" key="3">
    <source>
        <dbReference type="ARBA" id="ARBA00022679"/>
    </source>
</evidence>
<keyword evidence="10 11" id="KW-0961">Cell wall biogenesis/degradation</keyword>
<evidence type="ECO:0000256" key="1">
    <source>
        <dbReference type="ARBA" id="ARBA00004323"/>
    </source>
</evidence>
<evidence type="ECO:0000256" key="7">
    <source>
        <dbReference type="ARBA" id="ARBA00023034"/>
    </source>
</evidence>
<comment type="caution">
    <text evidence="12">The sequence shown here is derived from an EMBL/GenBank/DDBJ whole genome shotgun (WGS) entry which is preliminary data.</text>
</comment>
<feature type="transmembrane region" description="Helical" evidence="11">
    <location>
        <begin position="88"/>
        <end position="107"/>
    </location>
</feature>
<protein>
    <recommendedName>
        <fullName evidence="11">Glycosyltransferases</fullName>
        <ecNumber evidence="11">2.4.-.-</ecNumber>
    </recommendedName>
</protein>
<name>A0AAD8PAE7_TARER</name>
<dbReference type="EMBL" id="JAUHHV010000001">
    <property type="protein sequence ID" value="KAK1439458.1"/>
    <property type="molecule type" value="Genomic_DNA"/>
</dbReference>
<evidence type="ECO:0000256" key="4">
    <source>
        <dbReference type="ARBA" id="ARBA00022692"/>
    </source>
</evidence>
<dbReference type="Gene3D" id="3.90.550.10">
    <property type="entry name" value="Spore Coat Polysaccharide Biosynthesis Protein SpsA, Chain A"/>
    <property type="match status" value="1"/>
</dbReference>
<accession>A0AAD8PAE7</accession>
<evidence type="ECO:0000256" key="6">
    <source>
        <dbReference type="ARBA" id="ARBA00022989"/>
    </source>
</evidence>
<dbReference type="GO" id="GO:0009834">
    <property type="term" value="P:plant-type secondary cell wall biogenesis"/>
    <property type="evidence" value="ECO:0007669"/>
    <property type="project" value="TreeGrafter"/>
</dbReference>
<evidence type="ECO:0000313" key="13">
    <source>
        <dbReference type="Proteomes" id="UP001229421"/>
    </source>
</evidence>
<dbReference type="PANTHER" id="PTHR10896:SF20">
    <property type="entry name" value="BETA-1,4-XYLOSYLTRANSFERASE IRX9L-RELATED"/>
    <property type="match status" value="1"/>
</dbReference>
<reference evidence="12" key="1">
    <citation type="journal article" date="2023" name="bioRxiv">
        <title>Improved chromosome-level genome assembly for marigold (Tagetes erecta).</title>
        <authorList>
            <person name="Jiang F."/>
            <person name="Yuan L."/>
            <person name="Wang S."/>
            <person name="Wang H."/>
            <person name="Xu D."/>
            <person name="Wang A."/>
            <person name="Fan W."/>
        </authorList>
    </citation>
    <scope>NUCLEOTIDE SEQUENCE</scope>
    <source>
        <strain evidence="12">WSJ</strain>
        <tissue evidence="12">Leaf</tissue>
    </source>
</reference>